<name>A0ABN2UDM4_9MICC</name>
<dbReference type="EMBL" id="BAAAMN010000022">
    <property type="protein sequence ID" value="GAA2034884.1"/>
    <property type="molecule type" value="Genomic_DNA"/>
</dbReference>
<proteinExistence type="predicted"/>
<evidence type="ECO:0000313" key="1">
    <source>
        <dbReference type="EMBL" id="GAA2034884.1"/>
    </source>
</evidence>
<dbReference type="Proteomes" id="UP001501461">
    <property type="component" value="Unassembled WGS sequence"/>
</dbReference>
<comment type="caution">
    <text evidence="1">The sequence shown here is derived from an EMBL/GenBank/DDBJ whole genome shotgun (WGS) entry which is preliminary data.</text>
</comment>
<gene>
    <name evidence="1" type="ORF">GCM10009720_14400</name>
</gene>
<keyword evidence="2" id="KW-1185">Reference proteome</keyword>
<accession>A0ABN2UDM4</accession>
<reference evidence="1 2" key="1">
    <citation type="journal article" date="2019" name="Int. J. Syst. Evol. Microbiol.">
        <title>The Global Catalogue of Microorganisms (GCM) 10K type strain sequencing project: providing services to taxonomists for standard genome sequencing and annotation.</title>
        <authorList>
            <consortium name="The Broad Institute Genomics Platform"/>
            <consortium name="The Broad Institute Genome Sequencing Center for Infectious Disease"/>
            <person name="Wu L."/>
            <person name="Ma J."/>
        </authorList>
    </citation>
    <scope>NUCLEOTIDE SEQUENCE [LARGE SCALE GENOMIC DNA]</scope>
    <source>
        <strain evidence="1 2">JCM 13595</strain>
    </source>
</reference>
<protein>
    <submittedName>
        <fullName evidence="1">Uncharacterized protein</fullName>
    </submittedName>
</protein>
<organism evidence="1 2">
    <name type="scientific">Yaniella flava</name>
    <dbReference type="NCBI Taxonomy" id="287930"/>
    <lineage>
        <taxon>Bacteria</taxon>
        <taxon>Bacillati</taxon>
        <taxon>Actinomycetota</taxon>
        <taxon>Actinomycetes</taxon>
        <taxon>Micrococcales</taxon>
        <taxon>Micrococcaceae</taxon>
        <taxon>Yaniella</taxon>
    </lineage>
</organism>
<evidence type="ECO:0000313" key="2">
    <source>
        <dbReference type="Proteomes" id="UP001501461"/>
    </source>
</evidence>
<sequence length="65" mass="6998">MQDRQNLIAFSVAELVSRLGRRGREATANRFWLGGSVHAGPADASQLSCLPGGHIGIHQQRVGVF</sequence>